<keyword evidence="1" id="KW-0805">Transcription regulation</keyword>
<evidence type="ECO:0000313" key="7">
    <source>
        <dbReference type="Proteomes" id="UP000192342"/>
    </source>
</evidence>
<evidence type="ECO:0000256" key="3">
    <source>
        <dbReference type="ARBA" id="ARBA00023163"/>
    </source>
</evidence>
<evidence type="ECO:0000256" key="4">
    <source>
        <dbReference type="PROSITE-ProRule" id="PRU00335"/>
    </source>
</evidence>
<dbReference type="GO" id="GO:0003677">
    <property type="term" value="F:DNA binding"/>
    <property type="evidence" value="ECO:0007669"/>
    <property type="project" value="UniProtKB-UniRule"/>
</dbReference>
<dbReference type="Pfam" id="PF00440">
    <property type="entry name" value="TetR_N"/>
    <property type="match status" value="1"/>
</dbReference>
<name>A0A1Y1SH84_9GAMM</name>
<dbReference type="OrthoDB" id="4541465at2"/>
<dbReference type="PANTHER" id="PTHR47506:SF6">
    <property type="entry name" value="HTH-TYPE TRANSCRIPTIONAL REPRESSOR NEMR"/>
    <property type="match status" value="1"/>
</dbReference>
<proteinExistence type="predicted"/>
<keyword evidence="2 4" id="KW-0238">DNA-binding</keyword>
<evidence type="ECO:0000256" key="1">
    <source>
        <dbReference type="ARBA" id="ARBA00023015"/>
    </source>
</evidence>
<evidence type="ECO:0000313" key="6">
    <source>
        <dbReference type="EMBL" id="ORE89042.1"/>
    </source>
</evidence>
<dbReference type="AlphaFoldDB" id="A0A1Y1SH84"/>
<dbReference type="Proteomes" id="UP000192342">
    <property type="component" value="Unassembled WGS sequence"/>
</dbReference>
<dbReference type="PROSITE" id="PS50977">
    <property type="entry name" value="HTH_TETR_2"/>
    <property type="match status" value="1"/>
</dbReference>
<organism evidence="6 7">
    <name type="scientific">Oceanococcus atlanticus</name>
    <dbReference type="NCBI Taxonomy" id="1317117"/>
    <lineage>
        <taxon>Bacteria</taxon>
        <taxon>Pseudomonadati</taxon>
        <taxon>Pseudomonadota</taxon>
        <taxon>Gammaproteobacteria</taxon>
        <taxon>Chromatiales</taxon>
        <taxon>Oceanococcaceae</taxon>
        <taxon>Oceanococcus</taxon>
    </lineage>
</organism>
<keyword evidence="3" id="KW-0804">Transcription</keyword>
<dbReference type="InterPro" id="IPR023772">
    <property type="entry name" value="DNA-bd_HTH_TetR-type_CS"/>
</dbReference>
<dbReference type="PRINTS" id="PR00455">
    <property type="entry name" value="HTHTETR"/>
</dbReference>
<feature type="DNA-binding region" description="H-T-H motif" evidence="4">
    <location>
        <begin position="35"/>
        <end position="54"/>
    </location>
</feature>
<evidence type="ECO:0000256" key="2">
    <source>
        <dbReference type="ARBA" id="ARBA00023125"/>
    </source>
</evidence>
<dbReference type="InterPro" id="IPR036271">
    <property type="entry name" value="Tet_transcr_reg_TetR-rel_C_sf"/>
</dbReference>
<dbReference type="SUPFAM" id="SSF46689">
    <property type="entry name" value="Homeodomain-like"/>
    <property type="match status" value="1"/>
</dbReference>
<dbReference type="InterPro" id="IPR011075">
    <property type="entry name" value="TetR_C"/>
</dbReference>
<dbReference type="InterPro" id="IPR001647">
    <property type="entry name" value="HTH_TetR"/>
</dbReference>
<protein>
    <submittedName>
        <fullName evidence="6">TetR family transcriptional regulator</fullName>
    </submittedName>
</protein>
<dbReference type="Gene3D" id="1.10.357.10">
    <property type="entry name" value="Tetracycline Repressor, domain 2"/>
    <property type="match status" value="1"/>
</dbReference>
<feature type="domain" description="HTH tetR-type" evidence="5">
    <location>
        <begin position="12"/>
        <end position="72"/>
    </location>
</feature>
<dbReference type="RefSeq" id="WP_083559818.1">
    <property type="nucleotide sequence ID" value="NZ_AQQV01000001.1"/>
</dbReference>
<dbReference type="InterPro" id="IPR009057">
    <property type="entry name" value="Homeodomain-like_sf"/>
</dbReference>
<dbReference type="SUPFAM" id="SSF48498">
    <property type="entry name" value="Tetracyclin repressor-like, C-terminal domain"/>
    <property type="match status" value="1"/>
</dbReference>
<dbReference type="PANTHER" id="PTHR47506">
    <property type="entry name" value="TRANSCRIPTIONAL REGULATORY PROTEIN"/>
    <property type="match status" value="1"/>
</dbReference>
<evidence type="ECO:0000259" key="5">
    <source>
        <dbReference type="PROSITE" id="PS50977"/>
    </source>
</evidence>
<accession>A0A1Y1SH84</accession>
<comment type="caution">
    <text evidence="6">The sequence shown here is derived from an EMBL/GenBank/DDBJ whole genome shotgun (WGS) entry which is preliminary data.</text>
</comment>
<sequence>MESSQSSKRQPDQTRQRLLESAFEEIHRNGFRGASLETILKETGVTKGALYHHFGSKSKLGLAVIDELIRPFVEENWKPVLEAENVIDGAIALTRRLTHERNDLALQLGCPFNNLIQEMSPIDEDFRALLNGILQTWRKGVVDAMTLGQQRGQVRDDIDPVATADFLISAIEGCVGLTKASHSDAFYKNGMQGLEQFLEQLRPDRPHNEHD</sequence>
<dbReference type="PROSITE" id="PS01081">
    <property type="entry name" value="HTH_TETR_1"/>
    <property type="match status" value="1"/>
</dbReference>
<gene>
    <name evidence="6" type="ORF">ATO7_04165</name>
</gene>
<keyword evidence="7" id="KW-1185">Reference proteome</keyword>
<dbReference type="Pfam" id="PF16925">
    <property type="entry name" value="TetR_C_13"/>
    <property type="match status" value="1"/>
</dbReference>
<dbReference type="EMBL" id="AQQV01000001">
    <property type="protein sequence ID" value="ORE89042.1"/>
    <property type="molecule type" value="Genomic_DNA"/>
</dbReference>
<dbReference type="STRING" id="1317117.ATO7_04165"/>
<reference evidence="6 7" key="1">
    <citation type="submission" date="2013-04" db="EMBL/GenBank/DDBJ databases">
        <title>Oceanococcus atlanticus 22II-S10r2 Genome Sequencing.</title>
        <authorList>
            <person name="Lai Q."/>
            <person name="Li G."/>
            <person name="Shao Z."/>
        </authorList>
    </citation>
    <scope>NUCLEOTIDE SEQUENCE [LARGE SCALE GENOMIC DNA]</scope>
    <source>
        <strain evidence="6 7">22II-S10r2</strain>
    </source>
</reference>